<dbReference type="SUPFAM" id="SSF52833">
    <property type="entry name" value="Thioredoxin-like"/>
    <property type="match status" value="1"/>
</dbReference>
<proteinExistence type="predicted"/>
<reference evidence="1 2" key="1">
    <citation type="submission" date="2015-11" db="EMBL/GenBank/DDBJ databases">
        <title>Genomic analysis of 38 Legionella species identifies large and diverse effector repertoires.</title>
        <authorList>
            <person name="Burstein D."/>
            <person name="Amaro F."/>
            <person name="Zusman T."/>
            <person name="Lifshitz Z."/>
            <person name="Cohen O."/>
            <person name="Gilbert J.A."/>
            <person name="Pupko T."/>
            <person name="Shuman H.A."/>
            <person name="Segal G."/>
        </authorList>
    </citation>
    <scope>NUCLEOTIDE SEQUENCE [LARGE SCALE GENOMIC DNA]</scope>
    <source>
        <strain evidence="1 2">ATCC 43878</strain>
    </source>
</reference>
<dbReference type="EMBL" id="LNXV01000008">
    <property type="protein sequence ID" value="KTC84837.1"/>
    <property type="molecule type" value="Genomic_DNA"/>
</dbReference>
<dbReference type="Proteomes" id="UP000054742">
    <property type="component" value="Unassembled WGS sequence"/>
</dbReference>
<evidence type="ECO:0008006" key="3">
    <source>
        <dbReference type="Google" id="ProtNLM"/>
    </source>
</evidence>
<dbReference type="InterPro" id="IPR036249">
    <property type="entry name" value="Thioredoxin-like_sf"/>
</dbReference>
<gene>
    <name evidence="1" type="ORF">Lbru_1052</name>
</gene>
<dbReference type="PATRIC" id="fig|29422.6.peg.1105"/>
<sequence>MKMTKRNSFILFLLILVFAAPGLVAYLFYTHPQWLGTTTTNRGTLLTPPIQFVKMDKKDKWRLIFWNPGDCGSVCIQQIDKLARIRLALGRHLYEVEEWLIVDQKTQLPDSLINLLKDQDIQIRRLSNEELNQLKTLKTEPQVFIANPADYLILVYSIDAKSDAIFHDIKHLLSVEKKNG</sequence>
<evidence type="ECO:0000313" key="2">
    <source>
        <dbReference type="Proteomes" id="UP000054742"/>
    </source>
</evidence>
<accession>A0A0W0SPA9</accession>
<evidence type="ECO:0000313" key="1">
    <source>
        <dbReference type="EMBL" id="KTC84837.1"/>
    </source>
</evidence>
<dbReference type="STRING" id="29422.Lbru_1052"/>
<protein>
    <recommendedName>
        <fullName evidence="3">Transmembrane protein</fullName>
    </recommendedName>
</protein>
<keyword evidence="2" id="KW-1185">Reference proteome</keyword>
<comment type="caution">
    <text evidence="1">The sequence shown here is derived from an EMBL/GenBank/DDBJ whole genome shotgun (WGS) entry which is preliminary data.</text>
</comment>
<dbReference type="OrthoDB" id="9785445at2"/>
<name>A0A0W0SPA9_9GAMM</name>
<organism evidence="1 2">
    <name type="scientific">Legionella brunensis</name>
    <dbReference type="NCBI Taxonomy" id="29422"/>
    <lineage>
        <taxon>Bacteria</taxon>
        <taxon>Pseudomonadati</taxon>
        <taxon>Pseudomonadota</taxon>
        <taxon>Gammaproteobacteria</taxon>
        <taxon>Legionellales</taxon>
        <taxon>Legionellaceae</taxon>
        <taxon>Legionella</taxon>
    </lineage>
</organism>
<dbReference type="AlphaFoldDB" id="A0A0W0SPA9"/>